<comment type="similarity">
    <text evidence="8">Belongs to the tRNA(Ile)-lysidine synthase family.</text>
</comment>
<comment type="domain">
    <text evidence="8">The N-terminal region contains the highly conserved SGGXDS motif, predicted to be a P-loop motif involved in ATP binding.</text>
</comment>
<dbReference type="GO" id="GO:0032267">
    <property type="term" value="F:tRNA(Ile)-lysidine synthase activity"/>
    <property type="evidence" value="ECO:0007669"/>
    <property type="project" value="UniProtKB-EC"/>
</dbReference>
<gene>
    <name evidence="8 10" type="primary">tilS</name>
    <name evidence="10" type="ORF">AB1471_14040</name>
</gene>
<evidence type="ECO:0000256" key="3">
    <source>
        <dbReference type="ARBA" id="ARBA00022598"/>
    </source>
</evidence>
<evidence type="ECO:0000256" key="1">
    <source>
        <dbReference type="ARBA" id="ARBA00004496"/>
    </source>
</evidence>
<dbReference type="PANTHER" id="PTHR43033:SF1">
    <property type="entry name" value="TRNA(ILE)-LYSIDINE SYNTHASE-RELATED"/>
    <property type="match status" value="1"/>
</dbReference>
<protein>
    <recommendedName>
        <fullName evidence="8">tRNA(Ile)-lysidine synthase</fullName>
        <ecNumber evidence="8">6.3.4.19</ecNumber>
    </recommendedName>
    <alternativeName>
        <fullName evidence="8">tRNA(Ile)-2-lysyl-cytidine synthase</fullName>
    </alternativeName>
    <alternativeName>
        <fullName evidence="8">tRNA(Ile)-lysidine synthetase</fullName>
    </alternativeName>
</protein>
<dbReference type="SUPFAM" id="SSF82829">
    <property type="entry name" value="MesJ substrate recognition domain-like"/>
    <property type="match status" value="1"/>
</dbReference>
<evidence type="ECO:0000256" key="7">
    <source>
        <dbReference type="ARBA" id="ARBA00048539"/>
    </source>
</evidence>
<keyword evidence="11" id="KW-1185">Reference proteome</keyword>
<dbReference type="NCBIfam" id="TIGR02433">
    <property type="entry name" value="lysidine_TilS_C"/>
    <property type="match status" value="1"/>
</dbReference>
<dbReference type="InterPro" id="IPR015262">
    <property type="entry name" value="tRNA_Ile_lys_synt_subst-bd"/>
</dbReference>
<dbReference type="EMBL" id="JBFMIA010000018">
    <property type="protein sequence ID" value="MEW9502913.1"/>
    <property type="molecule type" value="Genomic_DNA"/>
</dbReference>
<dbReference type="Pfam" id="PF01171">
    <property type="entry name" value="ATP_bind_3"/>
    <property type="match status" value="1"/>
</dbReference>
<keyword evidence="4 8" id="KW-0819">tRNA processing</keyword>
<accession>A0ABV3Q7Z8</accession>
<dbReference type="EC" id="6.3.4.19" evidence="8"/>
<evidence type="ECO:0000256" key="6">
    <source>
        <dbReference type="ARBA" id="ARBA00022840"/>
    </source>
</evidence>
<comment type="function">
    <text evidence="8">Ligates lysine onto the cytidine present at position 34 of the AUA codon-specific tRNA(Ile) that contains the anticodon CAU, in an ATP-dependent manner. Cytidine is converted to lysidine, thus changing the amino acid specificity of the tRNA from methionine to isoleucine.</text>
</comment>
<feature type="domain" description="Lysidine-tRNA(Ile) synthetase C-terminal" evidence="9">
    <location>
        <begin position="387"/>
        <end position="450"/>
    </location>
</feature>
<sequence>MDHFESIIRSYCDQHSLFEYGEKVIVAVSGGPDSMAILHYLLNETQFGLQVEVAHLNHMLRGEESAEDLRYVQTFCDKHSVRCHVASIDVKERMRKARKGLQETAREVRYEFLVDVMTRAQASKLVLGHHADDQIETVLFRLIRGSTGKGRAGIQPKRPFGNSFIVRPLLALTKEEIEQYCERHHIIPRQDPSNAKDDYTRNRLRHHVIPLLKEENPSLHQHIVRYNKEVTEDEAWLEKEAGRRLEALTIAHSDQFFKLDQQMFCNEAPPLQRRMIHLILNYLYTKVPTSLSAAHTVAITKLFGQPHPSGELHLPQGLIVSRSYSTVTFYFVQKNEPASPYKIELEIGQMYTLYNGVKMRLVEGVKGPPDSSIDCCWIDLSQVELPLIVRNRRDGDRIQLKGMSGSKKIKDVFMEAKIPLHLRVQWPIVTDASGKVLWIPGIRTAHGVDKPLKGNRAFTLIYYKDLLGGHSLC</sequence>
<dbReference type="SMART" id="SM00977">
    <property type="entry name" value="TilS_C"/>
    <property type="match status" value="1"/>
</dbReference>
<dbReference type="CDD" id="cd01992">
    <property type="entry name" value="TilS_N"/>
    <property type="match status" value="1"/>
</dbReference>
<dbReference type="InterPro" id="IPR014729">
    <property type="entry name" value="Rossmann-like_a/b/a_fold"/>
</dbReference>
<comment type="catalytic activity">
    <reaction evidence="7 8">
        <text>cytidine(34) in tRNA(Ile2) + L-lysine + ATP = lysidine(34) in tRNA(Ile2) + AMP + diphosphate + H(+)</text>
        <dbReference type="Rhea" id="RHEA:43744"/>
        <dbReference type="Rhea" id="RHEA-COMP:10625"/>
        <dbReference type="Rhea" id="RHEA-COMP:10670"/>
        <dbReference type="ChEBI" id="CHEBI:15378"/>
        <dbReference type="ChEBI" id="CHEBI:30616"/>
        <dbReference type="ChEBI" id="CHEBI:32551"/>
        <dbReference type="ChEBI" id="CHEBI:33019"/>
        <dbReference type="ChEBI" id="CHEBI:82748"/>
        <dbReference type="ChEBI" id="CHEBI:83665"/>
        <dbReference type="ChEBI" id="CHEBI:456215"/>
        <dbReference type="EC" id="6.3.4.19"/>
    </reaction>
</comment>
<dbReference type="PANTHER" id="PTHR43033">
    <property type="entry name" value="TRNA(ILE)-LYSIDINE SYNTHASE-RELATED"/>
    <property type="match status" value="1"/>
</dbReference>
<organism evidence="10 11">
    <name type="scientific">Jeotgalibacillus marinus</name>
    <dbReference type="NCBI Taxonomy" id="86667"/>
    <lineage>
        <taxon>Bacteria</taxon>
        <taxon>Bacillati</taxon>
        <taxon>Bacillota</taxon>
        <taxon>Bacilli</taxon>
        <taxon>Bacillales</taxon>
        <taxon>Caryophanaceae</taxon>
        <taxon>Jeotgalibacillus</taxon>
    </lineage>
</organism>
<evidence type="ECO:0000256" key="2">
    <source>
        <dbReference type="ARBA" id="ARBA00022490"/>
    </source>
</evidence>
<evidence type="ECO:0000259" key="9">
    <source>
        <dbReference type="SMART" id="SM00977"/>
    </source>
</evidence>
<evidence type="ECO:0000256" key="4">
    <source>
        <dbReference type="ARBA" id="ARBA00022694"/>
    </source>
</evidence>
<proteinExistence type="inferred from homology"/>
<dbReference type="SUPFAM" id="SSF52402">
    <property type="entry name" value="Adenine nucleotide alpha hydrolases-like"/>
    <property type="match status" value="1"/>
</dbReference>
<dbReference type="Pfam" id="PF09179">
    <property type="entry name" value="TilS"/>
    <property type="match status" value="1"/>
</dbReference>
<dbReference type="Proteomes" id="UP001556040">
    <property type="component" value="Unassembled WGS sequence"/>
</dbReference>
<keyword evidence="6 8" id="KW-0067">ATP-binding</keyword>
<dbReference type="InterPro" id="IPR012795">
    <property type="entry name" value="tRNA_Ile_lys_synt_N"/>
</dbReference>
<dbReference type="NCBIfam" id="TIGR02432">
    <property type="entry name" value="lysidine_TilS_N"/>
    <property type="match status" value="1"/>
</dbReference>
<evidence type="ECO:0000313" key="10">
    <source>
        <dbReference type="EMBL" id="MEW9502913.1"/>
    </source>
</evidence>
<comment type="caution">
    <text evidence="10">The sequence shown here is derived from an EMBL/GenBank/DDBJ whole genome shotgun (WGS) entry which is preliminary data.</text>
</comment>
<evidence type="ECO:0000256" key="5">
    <source>
        <dbReference type="ARBA" id="ARBA00022741"/>
    </source>
</evidence>
<keyword evidence="5 8" id="KW-0547">Nucleotide-binding</keyword>
<dbReference type="HAMAP" id="MF_01161">
    <property type="entry name" value="tRNA_Ile_lys_synt"/>
    <property type="match status" value="1"/>
</dbReference>
<keyword evidence="2 8" id="KW-0963">Cytoplasm</keyword>
<dbReference type="RefSeq" id="WP_367780401.1">
    <property type="nucleotide sequence ID" value="NZ_JBFMIA010000018.1"/>
</dbReference>
<dbReference type="Gene3D" id="3.30.465.60">
    <property type="match status" value="1"/>
</dbReference>
<reference evidence="10 11" key="1">
    <citation type="journal article" date="1979" name="Int. J. Syst. Evol. Microbiol.">
        <title>Bacillus globisporus subsp. marinus subsp. nov.</title>
        <authorList>
            <person name="Liu H."/>
        </authorList>
    </citation>
    <scope>NUCLEOTIDE SEQUENCE [LARGE SCALE GENOMIC DNA]</scope>
    <source>
        <strain evidence="10 11">DSM 1297</strain>
    </source>
</reference>
<evidence type="ECO:0000313" key="11">
    <source>
        <dbReference type="Proteomes" id="UP001556040"/>
    </source>
</evidence>
<name>A0ABV3Q7Z8_9BACL</name>
<dbReference type="Pfam" id="PF11734">
    <property type="entry name" value="TilS_C"/>
    <property type="match status" value="1"/>
</dbReference>
<dbReference type="InterPro" id="IPR012796">
    <property type="entry name" value="Lysidine-tRNA-synth_C"/>
</dbReference>
<evidence type="ECO:0000256" key="8">
    <source>
        <dbReference type="HAMAP-Rule" id="MF_01161"/>
    </source>
</evidence>
<dbReference type="InterPro" id="IPR012094">
    <property type="entry name" value="tRNA_Ile_lys_synt"/>
</dbReference>
<dbReference type="SUPFAM" id="SSF56037">
    <property type="entry name" value="PheT/TilS domain"/>
    <property type="match status" value="1"/>
</dbReference>
<comment type="subcellular location">
    <subcellularLocation>
        <location evidence="1 8">Cytoplasm</location>
    </subcellularLocation>
</comment>
<dbReference type="Gene3D" id="3.40.50.620">
    <property type="entry name" value="HUPs"/>
    <property type="match status" value="1"/>
</dbReference>
<dbReference type="InterPro" id="IPR011063">
    <property type="entry name" value="TilS/TtcA_N"/>
</dbReference>
<feature type="binding site" evidence="8">
    <location>
        <begin position="29"/>
        <end position="34"/>
    </location>
    <ligand>
        <name>ATP</name>
        <dbReference type="ChEBI" id="CHEBI:30616"/>
    </ligand>
</feature>
<keyword evidence="3 8" id="KW-0436">Ligase</keyword>